<evidence type="ECO:0000259" key="4">
    <source>
        <dbReference type="Pfam" id="PF00535"/>
    </source>
</evidence>
<evidence type="ECO:0000256" key="2">
    <source>
        <dbReference type="ARBA" id="ARBA00022679"/>
    </source>
</evidence>
<evidence type="ECO:0000313" key="5">
    <source>
        <dbReference type="EMBL" id="SFE40933.1"/>
    </source>
</evidence>
<dbReference type="CDD" id="cd00761">
    <property type="entry name" value="Glyco_tranf_GTA_type"/>
    <property type="match status" value="1"/>
</dbReference>
<dbReference type="PANTHER" id="PTHR22916:SF51">
    <property type="entry name" value="GLYCOSYLTRANSFERASE EPSH-RELATED"/>
    <property type="match status" value="1"/>
</dbReference>
<dbReference type="Gene3D" id="3.90.550.10">
    <property type="entry name" value="Spore Coat Polysaccharide Biosynthesis Protein SpsA, Chain A"/>
    <property type="match status" value="1"/>
</dbReference>
<dbReference type="RefSeq" id="WP_093913292.1">
    <property type="nucleotide sequence ID" value="NZ_FONL01000005.1"/>
</dbReference>
<dbReference type="Proteomes" id="UP000198896">
    <property type="component" value="Unassembled WGS sequence"/>
</dbReference>
<dbReference type="Pfam" id="PF00535">
    <property type="entry name" value="Glycos_transf_2"/>
    <property type="match status" value="1"/>
</dbReference>
<dbReference type="GO" id="GO:0016757">
    <property type="term" value="F:glycosyltransferase activity"/>
    <property type="evidence" value="ECO:0007669"/>
    <property type="project" value="UniProtKB-KW"/>
</dbReference>
<keyword evidence="6" id="KW-1185">Reference proteome</keyword>
<dbReference type="STRING" id="1123323.SAMN05216245_105113"/>
<dbReference type="InterPro" id="IPR029044">
    <property type="entry name" value="Nucleotide-diphossugar_trans"/>
</dbReference>
<name>A0A1I2AD87_9FIRM</name>
<dbReference type="PANTHER" id="PTHR22916">
    <property type="entry name" value="GLYCOSYLTRANSFERASE"/>
    <property type="match status" value="1"/>
</dbReference>
<protein>
    <submittedName>
        <fullName evidence="5">Glycosyltransferase involved in cell wall bisynthesis</fullName>
    </submittedName>
</protein>
<sequence>MISRPKVSVIVPVYNEERFLQECMDSVLTQTLKEIEVYCVDDGSTDKSLDILKQYAKKDSRVIVEVQGNLGVSTARNKALLHCNGEFVCFMDGDDLYPDKNILEVLYKKAIEHNAKICGGSMEGFDGRRKWTFSGYLKDFTIPEEGIIRFQDYQFDYGYQRFIFERKLLIENDILFPDYKRFQDPPFFLKAMLKAESFYGVKEVTYNIRSGHQLPPGAWPAEKINDMLRGWLDNLSMSKELHMAKLHNVVISHIDEAHMQEAIQTCLAQDNRDTFILLLKINEAIDTELLDENKDKKDYIITQLRDLYNRYCRNINECCAKVEENRKLQEGNKKLSVENNDLNEKNQNLNHEAEQLRNENAMYRQNLILLDEQKQRLEDELWHVYHSVSFRTGRIFTYIPRKIRDFLWKNKNR</sequence>
<accession>A0A1I2AD87</accession>
<reference evidence="5 6" key="1">
    <citation type="submission" date="2016-10" db="EMBL/GenBank/DDBJ databases">
        <authorList>
            <person name="de Groot N.N."/>
        </authorList>
    </citation>
    <scope>NUCLEOTIDE SEQUENCE [LARGE SCALE GENOMIC DNA]</scope>
    <source>
        <strain evidence="5 6">DSM 9236</strain>
    </source>
</reference>
<dbReference type="InterPro" id="IPR001173">
    <property type="entry name" value="Glyco_trans_2-like"/>
</dbReference>
<gene>
    <name evidence="5" type="ORF">SAMN05216245_105113</name>
</gene>
<dbReference type="EMBL" id="FONL01000005">
    <property type="protein sequence ID" value="SFE40933.1"/>
    <property type="molecule type" value="Genomic_DNA"/>
</dbReference>
<evidence type="ECO:0000256" key="1">
    <source>
        <dbReference type="ARBA" id="ARBA00022676"/>
    </source>
</evidence>
<keyword evidence="1" id="KW-0328">Glycosyltransferase</keyword>
<keyword evidence="2 5" id="KW-0808">Transferase</keyword>
<proteinExistence type="predicted"/>
<evidence type="ECO:0000256" key="3">
    <source>
        <dbReference type="SAM" id="Coils"/>
    </source>
</evidence>
<dbReference type="OrthoDB" id="1640114at2"/>
<keyword evidence="3" id="KW-0175">Coiled coil</keyword>
<organism evidence="5 6">
    <name type="scientific">Succiniclasticum ruminis DSM 9236</name>
    <dbReference type="NCBI Taxonomy" id="1123323"/>
    <lineage>
        <taxon>Bacteria</taxon>
        <taxon>Bacillati</taxon>
        <taxon>Bacillota</taxon>
        <taxon>Negativicutes</taxon>
        <taxon>Acidaminococcales</taxon>
        <taxon>Acidaminococcaceae</taxon>
        <taxon>Succiniclasticum</taxon>
    </lineage>
</organism>
<feature type="coiled-coil region" evidence="3">
    <location>
        <begin position="325"/>
        <end position="380"/>
    </location>
</feature>
<dbReference type="AlphaFoldDB" id="A0A1I2AD87"/>
<feature type="domain" description="Glycosyltransferase 2-like" evidence="4">
    <location>
        <begin position="8"/>
        <end position="136"/>
    </location>
</feature>
<evidence type="ECO:0000313" key="6">
    <source>
        <dbReference type="Proteomes" id="UP000198896"/>
    </source>
</evidence>
<dbReference type="SUPFAM" id="SSF53448">
    <property type="entry name" value="Nucleotide-diphospho-sugar transferases"/>
    <property type="match status" value="1"/>
</dbReference>